<dbReference type="CDD" id="cd20885">
    <property type="entry name" value="C1_RASSF1"/>
    <property type="match status" value="1"/>
</dbReference>
<dbReference type="CDD" id="cd01778">
    <property type="entry name" value="RA_RASSF1_like"/>
    <property type="match status" value="1"/>
</dbReference>
<keyword evidence="5" id="KW-0963">Cytoplasm</keyword>
<dbReference type="Gene3D" id="3.30.60.20">
    <property type="match status" value="1"/>
</dbReference>
<keyword evidence="2" id="KW-0493">Microtubule</keyword>
<evidence type="ECO:0000313" key="10">
    <source>
        <dbReference type="Proteomes" id="UP001196413"/>
    </source>
</evidence>
<dbReference type="Pfam" id="PF16517">
    <property type="entry name" value="Nore1-SARAH"/>
    <property type="match status" value="1"/>
</dbReference>
<comment type="subcellular location">
    <subcellularLocation>
        <location evidence="1">Cytoplasm</location>
        <location evidence="1">Cytoskeleton</location>
    </subcellularLocation>
</comment>
<dbReference type="AlphaFoldDB" id="A0AAD5M171"/>
<dbReference type="EMBL" id="JAHQIW010000433">
    <property type="protein sequence ID" value="KAJ1348108.1"/>
    <property type="molecule type" value="Genomic_DNA"/>
</dbReference>
<dbReference type="Gene3D" id="1.20.5.110">
    <property type="match status" value="1"/>
</dbReference>
<dbReference type="Proteomes" id="UP001196413">
    <property type="component" value="Unassembled WGS sequence"/>
</dbReference>
<dbReference type="Gene3D" id="3.10.20.90">
    <property type="entry name" value="Phosphatidylinositol 3-kinase Catalytic Subunit, Chain A, domain 1"/>
    <property type="match status" value="1"/>
</dbReference>
<evidence type="ECO:0000256" key="2">
    <source>
        <dbReference type="ARBA" id="ARBA00022701"/>
    </source>
</evidence>
<dbReference type="GO" id="GO:0007165">
    <property type="term" value="P:signal transduction"/>
    <property type="evidence" value="ECO:0007669"/>
    <property type="project" value="InterPro"/>
</dbReference>
<evidence type="ECO:0000259" key="8">
    <source>
        <dbReference type="PROSITE" id="PS50200"/>
    </source>
</evidence>
<dbReference type="InterPro" id="IPR000159">
    <property type="entry name" value="RA_dom"/>
</dbReference>
<evidence type="ECO:0000256" key="4">
    <source>
        <dbReference type="ARBA" id="ARBA00022833"/>
    </source>
</evidence>
<evidence type="ECO:0000259" key="7">
    <source>
        <dbReference type="PROSITE" id="PS50081"/>
    </source>
</evidence>
<reference evidence="9" key="1">
    <citation type="submission" date="2021-06" db="EMBL/GenBank/DDBJ databases">
        <title>Parelaphostrongylus tenuis whole genome reference sequence.</title>
        <authorList>
            <person name="Garwood T.J."/>
            <person name="Larsen P.A."/>
            <person name="Fountain-Jones N.M."/>
            <person name="Garbe J.R."/>
            <person name="Macchietto M.G."/>
            <person name="Kania S.A."/>
            <person name="Gerhold R.W."/>
            <person name="Richards J.E."/>
            <person name="Wolf T.M."/>
        </authorList>
    </citation>
    <scope>NUCLEOTIDE SEQUENCE</scope>
    <source>
        <strain evidence="9">MNPRO001-30</strain>
        <tissue evidence="9">Meninges</tissue>
    </source>
</reference>
<keyword evidence="10" id="KW-1185">Reference proteome</keyword>
<protein>
    <submittedName>
        <fullName evidence="9">Uncharacterized protein</fullName>
    </submittedName>
</protein>
<keyword evidence="5" id="KW-0206">Cytoskeleton</keyword>
<comment type="caution">
    <text evidence="9">The sequence shown here is derived from an EMBL/GenBank/DDBJ whole genome shotgun (WGS) entry which is preliminary data.</text>
</comment>
<dbReference type="GO" id="GO:0046872">
    <property type="term" value="F:metal ion binding"/>
    <property type="evidence" value="ECO:0007669"/>
    <property type="project" value="UniProtKB-KW"/>
</dbReference>
<feature type="compositionally biased region" description="Polar residues" evidence="6">
    <location>
        <begin position="12"/>
        <end position="24"/>
    </location>
</feature>
<evidence type="ECO:0000256" key="1">
    <source>
        <dbReference type="ARBA" id="ARBA00004245"/>
    </source>
</evidence>
<sequence>MSQLGIGDSTRQKTMSPPTVSSSHDNMDEDSISYRSISLDECSVLPEWDDEQWDFGASFLADLDSSHVWNDTLERQHFGPLKDLLTTGGQKADGHRFVSISLVHPTWCDKCGDFIWGLLKQAYKCENCNYTCHNRCKELVTLDCRSAGSSLNSSEDPLIYPKLLDGTLGTIPKELQLPPIPFHSFFEDSDKENETSVENPLFSPSKSPRIQGASAIGGFVFDQQQPEPVAGQSLRVVEVYVKEDTPFEWSPAYRDDQLARSIDEYNKASNGLDIKMHDDGETFSGYIQIHMNLTRPISVVAGEKPPSVYDVMNTGKSTTSVRTITSFFLPRNTVKTINIDSKMTTRQMIVTLLRKFRVADNPRKFALYECSQENDEETCTLLRKMTRIADDVCPLKVVLSWQKANSGRALILQENDTGDILWDAFEVPELDNFLRILRMEEQAISMANSTTISSIQVSHRSRAPKKRLQ</sequence>
<organism evidence="9 10">
    <name type="scientific">Parelaphostrongylus tenuis</name>
    <name type="common">Meningeal worm</name>
    <dbReference type="NCBI Taxonomy" id="148309"/>
    <lineage>
        <taxon>Eukaryota</taxon>
        <taxon>Metazoa</taxon>
        <taxon>Ecdysozoa</taxon>
        <taxon>Nematoda</taxon>
        <taxon>Chromadorea</taxon>
        <taxon>Rhabditida</taxon>
        <taxon>Rhabditina</taxon>
        <taxon>Rhabditomorpha</taxon>
        <taxon>Strongyloidea</taxon>
        <taxon>Metastrongylidae</taxon>
        <taxon>Parelaphostrongylus</taxon>
    </lineage>
</organism>
<dbReference type="PROSITE" id="PS00479">
    <property type="entry name" value="ZF_DAG_PE_1"/>
    <property type="match status" value="1"/>
</dbReference>
<dbReference type="InterPro" id="IPR002219">
    <property type="entry name" value="PKC_DAG/PE"/>
</dbReference>
<dbReference type="PROSITE" id="PS50200">
    <property type="entry name" value="RA"/>
    <property type="match status" value="1"/>
</dbReference>
<feature type="domain" description="Ras-associating" evidence="8">
    <location>
        <begin position="317"/>
        <end position="417"/>
    </location>
</feature>
<dbReference type="GO" id="GO:0005874">
    <property type="term" value="C:microtubule"/>
    <property type="evidence" value="ECO:0007669"/>
    <property type="project" value="UniProtKB-KW"/>
</dbReference>
<dbReference type="PROSITE" id="PS50081">
    <property type="entry name" value="ZF_DAG_PE_2"/>
    <property type="match status" value="1"/>
</dbReference>
<accession>A0AAD5M171</accession>
<dbReference type="Pfam" id="PF00130">
    <property type="entry name" value="C1_1"/>
    <property type="match status" value="1"/>
</dbReference>
<dbReference type="InterPro" id="IPR029071">
    <property type="entry name" value="Ubiquitin-like_domsf"/>
</dbReference>
<evidence type="ECO:0000256" key="5">
    <source>
        <dbReference type="ARBA" id="ARBA00023212"/>
    </source>
</evidence>
<evidence type="ECO:0000256" key="3">
    <source>
        <dbReference type="ARBA" id="ARBA00022723"/>
    </source>
</evidence>
<keyword evidence="3" id="KW-0479">Metal-binding</keyword>
<dbReference type="SUPFAM" id="SSF57889">
    <property type="entry name" value="Cysteine-rich domain"/>
    <property type="match status" value="1"/>
</dbReference>
<feature type="region of interest" description="Disordered" evidence="6">
    <location>
        <begin position="1"/>
        <end position="28"/>
    </location>
</feature>
<dbReference type="InterPro" id="IPR046349">
    <property type="entry name" value="C1-like_sf"/>
</dbReference>
<dbReference type="PRINTS" id="PR00008">
    <property type="entry name" value="DAGPEDOMAIN"/>
</dbReference>
<dbReference type="InterPro" id="IPR020454">
    <property type="entry name" value="DAG/PE-bd"/>
</dbReference>
<dbReference type="PANTHER" id="PTHR22738">
    <property type="entry name" value="RASSF"/>
    <property type="match status" value="1"/>
</dbReference>
<dbReference type="Pfam" id="PF00788">
    <property type="entry name" value="RA"/>
    <property type="match status" value="1"/>
</dbReference>
<gene>
    <name evidence="9" type="ORF">KIN20_003340</name>
</gene>
<name>A0AAD5M171_PARTN</name>
<dbReference type="SMART" id="SM00314">
    <property type="entry name" value="RA"/>
    <property type="match status" value="1"/>
</dbReference>
<keyword evidence="4" id="KW-0862">Zinc</keyword>
<feature type="domain" description="Phorbol-ester/DAG-type" evidence="7">
    <location>
        <begin position="94"/>
        <end position="144"/>
    </location>
</feature>
<dbReference type="SUPFAM" id="SSF54236">
    <property type="entry name" value="Ubiquitin-like"/>
    <property type="match status" value="1"/>
</dbReference>
<evidence type="ECO:0000313" key="9">
    <source>
        <dbReference type="EMBL" id="KAJ1348108.1"/>
    </source>
</evidence>
<dbReference type="InterPro" id="IPR011524">
    <property type="entry name" value="SARAH_dom"/>
</dbReference>
<dbReference type="InterPro" id="IPR033614">
    <property type="entry name" value="RASSF1-6"/>
</dbReference>
<evidence type="ECO:0000256" key="6">
    <source>
        <dbReference type="SAM" id="MobiDB-lite"/>
    </source>
</evidence>
<proteinExistence type="predicted"/>
<dbReference type="SMART" id="SM00109">
    <property type="entry name" value="C1"/>
    <property type="match status" value="1"/>
</dbReference>
<dbReference type="PANTHER" id="PTHR22738:SF10">
    <property type="entry name" value="RAS ASSOCIATION DOMAIN-CONTAINING PROTEIN 1 HOMOLOG"/>
    <property type="match status" value="1"/>
</dbReference>